<comment type="caution">
    <text evidence="1">The sequence shown here is derived from an EMBL/GenBank/DDBJ whole genome shotgun (WGS) entry which is preliminary data.</text>
</comment>
<dbReference type="Proteomes" id="UP000828048">
    <property type="component" value="Chromosome 3"/>
</dbReference>
<dbReference type="EMBL" id="CM037153">
    <property type="protein sequence ID" value="KAH7856807.1"/>
    <property type="molecule type" value="Genomic_DNA"/>
</dbReference>
<reference evidence="1 2" key="1">
    <citation type="journal article" date="2021" name="Hortic Res">
        <title>High-quality reference genome and annotation aids understanding of berry development for evergreen blueberry (Vaccinium darrowii).</title>
        <authorList>
            <person name="Yu J."/>
            <person name="Hulse-Kemp A.M."/>
            <person name="Babiker E."/>
            <person name="Staton M."/>
        </authorList>
    </citation>
    <scope>NUCLEOTIDE SEQUENCE [LARGE SCALE GENOMIC DNA]</scope>
    <source>
        <strain evidence="2">cv. NJ 8807/NJ 8810</strain>
        <tissue evidence="1">Young leaf</tissue>
    </source>
</reference>
<organism evidence="1 2">
    <name type="scientific">Vaccinium darrowii</name>
    <dbReference type="NCBI Taxonomy" id="229202"/>
    <lineage>
        <taxon>Eukaryota</taxon>
        <taxon>Viridiplantae</taxon>
        <taxon>Streptophyta</taxon>
        <taxon>Embryophyta</taxon>
        <taxon>Tracheophyta</taxon>
        <taxon>Spermatophyta</taxon>
        <taxon>Magnoliopsida</taxon>
        <taxon>eudicotyledons</taxon>
        <taxon>Gunneridae</taxon>
        <taxon>Pentapetalae</taxon>
        <taxon>asterids</taxon>
        <taxon>Ericales</taxon>
        <taxon>Ericaceae</taxon>
        <taxon>Vaccinioideae</taxon>
        <taxon>Vaccinieae</taxon>
        <taxon>Vaccinium</taxon>
    </lineage>
</organism>
<accession>A0ACB7YUA2</accession>
<name>A0ACB7YUA2_9ERIC</name>
<evidence type="ECO:0000313" key="1">
    <source>
        <dbReference type="EMBL" id="KAH7856807.1"/>
    </source>
</evidence>
<evidence type="ECO:0000313" key="2">
    <source>
        <dbReference type="Proteomes" id="UP000828048"/>
    </source>
</evidence>
<sequence>MCDSLKFASGFRNCSAARSGQAQVVNYLCKNKADVGAAAMDNMGASHFASQKGHLEVVRTLISFGISVKASNRKGMTALHYAVQGSPLELAKYLVKKSASLSVKRLKTKAGKMPLDLASREEICSLLVECGKQLT</sequence>
<proteinExistence type="predicted"/>
<protein>
    <submittedName>
        <fullName evidence="1">Uncharacterized protein</fullName>
    </submittedName>
</protein>
<keyword evidence="2" id="KW-1185">Reference proteome</keyword>
<gene>
    <name evidence="1" type="ORF">Vadar_005769</name>
</gene>